<evidence type="ECO:0000256" key="1">
    <source>
        <dbReference type="ARBA" id="ARBA00022448"/>
    </source>
</evidence>
<feature type="transmembrane region" description="Helical" evidence="7">
    <location>
        <begin position="18"/>
        <end position="37"/>
    </location>
</feature>
<name>A0A3Q9FPS6_9BACT</name>
<dbReference type="GO" id="GO:0005886">
    <property type="term" value="C:plasma membrane"/>
    <property type="evidence" value="ECO:0007669"/>
    <property type="project" value="UniProtKB-SubCell"/>
</dbReference>
<dbReference type="NCBIfam" id="TIGR01947">
    <property type="entry name" value="rnfG"/>
    <property type="match status" value="1"/>
</dbReference>
<dbReference type="PIRSF" id="PIRSF006091">
    <property type="entry name" value="E_trnsport_RnfG"/>
    <property type="match status" value="1"/>
</dbReference>
<evidence type="ECO:0000256" key="3">
    <source>
        <dbReference type="ARBA" id="ARBA00022630"/>
    </source>
</evidence>
<proteinExistence type="inferred from homology"/>
<comment type="subcellular location">
    <subcellularLocation>
        <location evidence="6">Cell membrane</location>
        <topology evidence="6">Single-pass membrane protein</topology>
    </subcellularLocation>
</comment>
<gene>
    <name evidence="6" type="primary">rnfG</name>
    <name evidence="9" type="ORF">EI427_23070</name>
</gene>
<keyword evidence="6" id="KW-1003">Cell membrane</keyword>
<keyword evidence="6" id="KW-1278">Translocase</keyword>
<protein>
    <recommendedName>
        <fullName evidence="6">Ion-translocating oxidoreductase complex subunit G</fullName>
        <ecNumber evidence="6">7.-.-.-</ecNumber>
    </recommendedName>
    <alternativeName>
        <fullName evidence="6">Rnf electron transport complex subunit G</fullName>
    </alternativeName>
</protein>
<keyword evidence="6 7" id="KW-0812">Transmembrane</keyword>
<keyword evidence="10" id="KW-1185">Reference proteome</keyword>
<dbReference type="EMBL" id="CP034563">
    <property type="protein sequence ID" value="AZQ65101.1"/>
    <property type="molecule type" value="Genomic_DNA"/>
</dbReference>
<evidence type="ECO:0000256" key="2">
    <source>
        <dbReference type="ARBA" id="ARBA00022553"/>
    </source>
</evidence>
<feature type="modified residue" description="FMN phosphoryl threonine" evidence="6">
    <location>
        <position position="195"/>
    </location>
</feature>
<evidence type="ECO:0000313" key="9">
    <source>
        <dbReference type="EMBL" id="AZQ65101.1"/>
    </source>
</evidence>
<accession>A0A3Q9FPS6</accession>
<comment type="similarity">
    <text evidence="6">Belongs to the RnfG family.</text>
</comment>
<dbReference type="KEGG" id="fll:EI427_23070"/>
<dbReference type="Pfam" id="PF04205">
    <property type="entry name" value="FMN_bind"/>
    <property type="match status" value="1"/>
</dbReference>
<keyword evidence="6 7" id="KW-0472">Membrane</keyword>
<feature type="domain" description="FMN-binding" evidence="8">
    <location>
        <begin position="110"/>
        <end position="212"/>
    </location>
</feature>
<comment type="cofactor">
    <cofactor evidence="6">
        <name>FMN</name>
        <dbReference type="ChEBI" id="CHEBI:58210"/>
    </cofactor>
</comment>
<dbReference type="PANTHER" id="PTHR36118:SF1">
    <property type="entry name" value="ION-TRANSLOCATING OXIDOREDUCTASE COMPLEX SUBUNIT G"/>
    <property type="match status" value="1"/>
</dbReference>
<reference evidence="9 10" key="1">
    <citation type="submission" date="2018-12" db="EMBL/GenBank/DDBJ databases">
        <title>Flammeovirga pectinis sp. nov., isolated from the gut of the Korean scallop, Patinopecten yessoensis.</title>
        <authorList>
            <person name="Bae J.-W."/>
            <person name="Jeong Y.-S."/>
            <person name="Kang W."/>
        </authorList>
    </citation>
    <scope>NUCLEOTIDE SEQUENCE [LARGE SCALE GENOMIC DNA]</scope>
    <source>
        <strain evidence="9 10">L12M1</strain>
    </source>
</reference>
<dbReference type="GO" id="GO:0010181">
    <property type="term" value="F:FMN binding"/>
    <property type="evidence" value="ECO:0007669"/>
    <property type="project" value="InterPro"/>
</dbReference>
<keyword evidence="4 6" id="KW-0288">FMN</keyword>
<keyword evidence="2 6" id="KW-0597">Phosphoprotein</keyword>
<evidence type="ECO:0000256" key="6">
    <source>
        <dbReference type="HAMAP-Rule" id="MF_00479"/>
    </source>
</evidence>
<dbReference type="InterPro" id="IPR007329">
    <property type="entry name" value="FMN-bd"/>
</dbReference>
<dbReference type="PANTHER" id="PTHR36118">
    <property type="entry name" value="ION-TRANSLOCATING OXIDOREDUCTASE COMPLEX SUBUNIT G"/>
    <property type="match status" value="1"/>
</dbReference>
<evidence type="ECO:0000256" key="7">
    <source>
        <dbReference type="SAM" id="Phobius"/>
    </source>
</evidence>
<dbReference type="InterPro" id="IPR010209">
    <property type="entry name" value="Ion_transpt_RnfG/RsxG"/>
</dbReference>
<dbReference type="Proteomes" id="UP000267268">
    <property type="component" value="Chromosome 2"/>
</dbReference>
<keyword evidence="6 7" id="KW-1133">Transmembrane helix</keyword>
<keyword evidence="1 6" id="KW-0813">Transport</keyword>
<dbReference type="GO" id="GO:0009055">
    <property type="term" value="F:electron transfer activity"/>
    <property type="evidence" value="ECO:0007669"/>
    <property type="project" value="InterPro"/>
</dbReference>
<dbReference type="EC" id="7.-.-.-" evidence="6"/>
<dbReference type="SMART" id="SM00900">
    <property type="entry name" value="FMN_bind"/>
    <property type="match status" value="1"/>
</dbReference>
<dbReference type="OrthoDB" id="9794010at2"/>
<comment type="function">
    <text evidence="6">Part of a membrane-bound complex that couples electron transfer with translocation of ions across the membrane.</text>
</comment>
<keyword evidence="3 6" id="KW-0285">Flavoprotein</keyword>
<keyword evidence="5 6" id="KW-0249">Electron transport</keyword>
<organism evidence="9 10">
    <name type="scientific">Flammeovirga pectinis</name>
    <dbReference type="NCBI Taxonomy" id="2494373"/>
    <lineage>
        <taxon>Bacteria</taxon>
        <taxon>Pseudomonadati</taxon>
        <taxon>Bacteroidota</taxon>
        <taxon>Cytophagia</taxon>
        <taxon>Cytophagales</taxon>
        <taxon>Flammeovirgaceae</taxon>
        <taxon>Flammeovirga</taxon>
    </lineage>
</organism>
<evidence type="ECO:0000259" key="8">
    <source>
        <dbReference type="SMART" id="SM00900"/>
    </source>
</evidence>
<dbReference type="AlphaFoldDB" id="A0A3Q9FPS6"/>
<dbReference type="RefSeq" id="WP_126619486.1">
    <property type="nucleotide sequence ID" value="NZ_CP034563.1"/>
</dbReference>
<dbReference type="GO" id="GO:0022900">
    <property type="term" value="P:electron transport chain"/>
    <property type="evidence" value="ECO:0007669"/>
    <property type="project" value="UniProtKB-UniRule"/>
</dbReference>
<comment type="subunit">
    <text evidence="6">The complex is composed of six subunits: RnfA, RnfB, RnfC, RnfD, RnfE and RnfG.</text>
</comment>
<evidence type="ECO:0000313" key="10">
    <source>
        <dbReference type="Proteomes" id="UP000267268"/>
    </source>
</evidence>
<dbReference type="HAMAP" id="MF_00479">
    <property type="entry name" value="RsxG_RnfG"/>
    <property type="match status" value="1"/>
</dbReference>
<evidence type="ECO:0000256" key="5">
    <source>
        <dbReference type="ARBA" id="ARBA00022982"/>
    </source>
</evidence>
<sequence length="230" mass="25214">MSTIKEAPVIEETSSLKMLQAMVGIGILCALLIVVTYETTKPRIAQLKQAALEEAIFKVIPGITKTKAFHFVEGTFEPVSNQKKVKEVVYAGYNDSNELVGVAINGKGQGYADIISVLYGYSFDKQQIVGFYVLESKETPGLGDKIEKDPDFLANFSAMDATLTDDLSTLKNKITTTKSGEKTNAWEIDGITGATISSRAIGDILRNSTEVMLPFIYKNKEAFVLHTKQE</sequence>
<evidence type="ECO:0000256" key="4">
    <source>
        <dbReference type="ARBA" id="ARBA00022643"/>
    </source>
</evidence>